<dbReference type="InterPro" id="IPR002403">
    <property type="entry name" value="Cyt_P450_E_grp-IV"/>
</dbReference>
<gene>
    <name evidence="10" type="ORF">QBC37DRAFT_391585</name>
</gene>
<evidence type="ECO:0000256" key="9">
    <source>
        <dbReference type="SAM" id="Phobius"/>
    </source>
</evidence>
<dbReference type="PANTHER" id="PTHR24304">
    <property type="entry name" value="CYTOCHROME P450 FAMILY 7"/>
    <property type="match status" value="1"/>
</dbReference>
<feature type="compositionally biased region" description="Basic and acidic residues" evidence="8">
    <location>
        <begin position="514"/>
        <end position="525"/>
    </location>
</feature>
<comment type="cofactor">
    <cofactor evidence="1 7">
        <name>heme</name>
        <dbReference type="ChEBI" id="CHEBI:30413"/>
    </cofactor>
</comment>
<evidence type="ECO:0000256" key="6">
    <source>
        <dbReference type="ARBA" id="ARBA00023033"/>
    </source>
</evidence>
<evidence type="ECO:0000256" key="1">
    <source>
        <dbReference type="ARBA" id="ARBA00001971"/>
    </source>
</evidence>
<evidence type="ECO:0000256" key="8">
    <source>
        <dbReference type="SAM" id="MobiDB-lite"/>
    </source>
</evidence>
<keyword evidence="6" id="KW-0560">Oxidoreductase</keyword>
<keyword evidence="11" id="KW-1185">Reference proteome</keyword>
<keyword evidence="9" id="KW-1133">Transmembrane helix</keyword>
<keyword evidence="9" id="KW-0812">Transmembrane</keyword>
<dbReference type="CDD" id="cd11040">
    <property type="entry name" value="CYP7_CYP8-like"/>
    <property type="match status" value="1"/>
</dbReference>
<feature type="binding site" description="axial binding residue" evidence="7">
    <location>
        <position position="481"/>
    </location>
    <ligand>
        <name>heme</name>
        <dbReference type="ChEBI" id="CHEBI:30413"/>
    </ligand>
    <ligandPart>
        <name>Fe</name>
        <dbReference type="ChEBI" id="CHEBI:18248"/>
    </ligandPart>
</feature>
<feature type="region of interest" description="Disordered" evidence="8">
    <location>
        <begin position="514"/>
        <end position="533"/>
    </location>
</feature>
<keyword evidence="6" id="KW-0503">Monooxygenase</keyword>
<dbReference type="SUPFAM" id="SSF48264">
    <property type="entry name" value="Cytochrome P450"/>
    <property type="match status" value="1"/>
</dbReference>
<evidence type="ECO:0000256" key="4">
    <source>
        <dbReference type="ARBA" id="ARBA00022723"/>
    </source>
</evidence>
<evidence type="ECO:0000256" key="2">
    <source>
        <dbReference type="ARBA" id="ARBA00010617"/>
    </source>
</evidence>
<dbReference type="GO" id="GO:0005506">
    <property type="term" value="F:iron ion binding"/>
    <property type="evidence" value="ECO:0007669"/>
    <property type="project" value="InterPro"/>
</dbReference>
<reference evidence="10" key="1">
    <citation type="journal article" date="2023" name="Mol. Phylogenet. Evol.">
        <title>Genome-scale phylogeny and comparative genomics of the fungal order Sordariales.</title>
        <authorList>
            <person name="Hensen N."/>
            <person name="Bonometti L."/>
            <person name="Westerberg I."/>
            <person name="Brannstrom I.O."/>
            <person name="Guillou S."/>
            <person name="Cros-Aarteil S."/>
            <person name="Calhoun S."/>
            <person name="Haridas S."/>
            <person name="Kuo A."/>
            <person name="Mondo S."/>
            <person name="Pangilinan J."/>
            <person name="Riley R."/>
            <person name="LaButti K."/>
            <person name="Andreopoulos B."/>
            <person name="Lipzen A."/>
            <person name="Chen C."/>
            <person name="Yan M."/>
            <person name="Daum C."/>
            <person name="Ng V."/>
            <person name="Clum A."/>
            <person name="Steindorff A."/>
            <person name="Ohm R.A."/>
            <person name="Martin F."/>
            <person name="Silar P."/>
            <person name="Natvig D.O."/>
            <person name="Lalanne C."/>
            <person name="Gautier V."/>
            <person name="Ament-Velasquez S.L."/>
            <person name="Kruys A."/>
            <person name="Hutchinson M.I."/>
            <person name="Powell A.J."/>
            <person name="Barry K."/>
            <person name="Miller A.N."/>
            <person name="Grigoriev I.V."/>
            <person name="Debuchy R."/>
            <person name="Gladieux P."/>
            <person name="Hiltunen Thoren M."/>
            <person name="Johannesson H."/>
        </authorList>
    </citation>
    <scope>NUCLEOTIDE SEQUENCE</scope>
    <source>
        <strain evidence="10">PSN293</strain>
    </source>
</reference>
<feature type="transmembrane region" description="Helical" evidence="9">
    <location>
        <begin position="15"/>
        <end position="32"/>
    </location>
</feature>
<evidence type="ECO:0000313" key="11">
    <source>
        <dbReference type="Proteomes" id="UP001301769"/>
    </source>
</evidence>
<protein>
    <submittedName>
        <fullName evidence="10">Cholesterol 7-alpha-monooxygenase</fullName>
    </submittedName>
</protein>
<dbReference type="Gene3D" id="1.10.630.10">
    <property type="entry name" value="Cytochrome P450"/>
    <property type="match status" value="1"/>
</dbReference>
<keyword evidence="5 7" id="KW-0408">Iron</keyword>
<dbReference type="GO" id="GO:0016705">
    <property type="term" value="F:oxidoreductase activity, acting on paired donors, with incorporation or reduction of molecular oxygen"/>
    <property type="evidence" value="ECO:0007669"/>
    <property type="project" value="InterPro"/>
</dbReference>
<dbReference type="InterPro" id="IPR001128">
    <property type="entry name" value="Cyt_P450"/>
</dbReference>
<dbReference type="GO" id="GO:0020037">
    <property type="term" value="F:heme binding"/>
    <property type="evidence" value="ECO:0007669"/>
    <property type="project" value="InterPro"/>
</dbReference>
<keyword evidence="3 7" id="KW-0349">Heme</keyword>
<dbReference type="Pfam" id="PF00067">
    <property type="entry name" value="p450"/>
    <property type="match status" value="1"/>
</dbReference>
<dbReference type="PRINTS" id="PR00465">
    <property type="entry name" value="EP450IV"/>
</dbReference>
<proteinExistence type="inferred from homology"/>
<dbReference type="AlphaFoldDB" id="A0AAN6XYI4"/>
<dbReference type="PANTHER" id="PTHR24304:SF2">
    <property type="entry name" value="24-HYDROXYCHOLESTEROL 7-ALPHA-HYDROXYLASE"/>
    <property type="match status" value="1"/>
</dbReference>
<keyword evidence="9" id="KW-0472">Membrane</keyword>
<dbReference type="InterPro" id="IPR036396">
    <property type="entry name" value="Cyt_P450_sf"/>
</dbReference>
<comment type="caution">
    <text evidence="10">The sequence shown here is derived from an EMBL/GenBank/DDBJ whole genome shotgun (WGS) entry which is preliminary data.</text>
</comment>
<dbReference type="GO" id="GO:0008395">
    <property type="term" value="F:steroid hydroxylase activity"/>
    <property type="evidence" value="ECO:0007669"/>
    <property type="project" value="TreeGrafter"/>
</dbReference>
<accession>A0AAN6XYI4</accession>
<reference evidence="10" key="2">
    <citation type="submission" date="2023-05" db="EMBL/GenBank/DDBJ databases">
        <authorList>
            <consortium name="Lawrence Berkeley National Laboratory"/>
            <person name="Steindorff A."/>
            <person name="Hensen N."/>
            <person name="Bonometti L."/>
            <person name="Westerberg I."/>
            <person name="Brannstrom I.O."/>
            <person name="Guillou S."/>
            <person name="Cros-Aarteil S."/>
            <person name="Calhoun S."/>
            <person name="Haridas S."/>
            <person name="Kuo A."/>
            <person name="Mondo S."/>
            <person name="Pangilinan J."/>
            <person name="Riley R."/>
            <person name="Labutti K."/>
            <person name="Andreopoulos B."/>
            <person name="Lipzen A."/>
            <person name="Chen C."/>
            <person name="Yanf M."/>
            <person name="Daum C."/>
            <person name="Ng V."/>
            <person name="Clum A."/>
            <person name="Ohm R."/>
            <person name="Martin F."/>
            <person name="Silar P."/>
            <person name="Natvig D."/>
            <person name="Lalanne C."/>
            <person name="Gautier V."/>
            <person name="Ament-Velasquez S.L."/>
            <person name="Kruys A."/>
            <person name="Hutchinson M.I."/>
            <person name="Powell A.J."/>
            <person name="Barry K."/>
            <person name="Miller A.N."/>
            <person name="Grigoriev I.V."/>
            <person name="Debuchy R."/>
            <person name="Gladieux P."/>
            <person name="Thoren M.H."/>
            <person name="Johannesson H."/>
        </authorList>
    </citation>
    <scope>NUCLEOTIDE SEQUENCE</scope>
    <source>
        <strain evidence="10">PSN293</strain>
    </source>
</reference>
<evidence type="ECO:0000256" key="7">
    <source>
        <dbReference type="PIRSR" id="PIRSR602403-1"/>
    </source>
</evidence>
<dbReference type="EMBL" id="MU858220">
    <property type="protein sequence ID" value="KAK4208995.1"/>
    <property type="molecule type" value="Genomic_DNA"/>
</dbReference>
<keyword evidence="4 7" id="KW-0479">Metal-binding</keyword>
<evidence type="ECO:0000256" key="5">
    <source>
        <dbReference type="ARBA" id="ARBA00023004"/>
    </source>
</evidence>
<evidence type="ECO:0000256" key="3">
    <source>
        <dbReference type="ARBA" id="ARBA00022617"/>
    </source>
</evidence>
<evidence type="ECO:0000313" key="10">
    <source>
        <dbReference type="EMBL" id="KAK4208995.1"/>
    </source>
</evidence>
<sequence length="547" mass="62068">MDAGKHGHLSLPKGLALLALLAISTCFLFWMAPNRDRNKTRTPPMLSDPVPYITNTYQYLANMNKFLSRATSALQNTNIFGFHLGPKTVFVITGAQNIQSLFRTSPNISFESFFLMAMQTLWLAATDDLAKFRNDKSGRAATPAAPGTAPEKRYWHGLHSLMHKYLEQKKHSDSLAQTYQRFFTSRLVSQFPVVGGEWTEVRIVRLMKSEMAYSAIASLLGTRILDTIPNLVDLVWDYDRVIVNLLYGAPRWLFPGAHAAQRRILSACTRYYQDASAEYDWDASEEEVDWEPLFGSRWGREAARWMRECEFDDKTCGGLLGTTGMMGLNASTVPITGWLVMELVKDPDLFRVIRAEAETAYVATESGERILDVQKVLTLPILQSLYIEGLRVHVSFNISREVVNQVEMEGYTLPAKSIIQAPTGISHLNEQVWGVEGHPANEFWAYRNVRFVEQGDKKVPVFEMRGRPTDFFPYGGGIAICPGRNFAKQEIMLTVAMLASRFDMEFVRWEKMDGTRSDREARGDPKYAGAAGVPPDRDMRVRWKRLW</sequence>
<dbReference type="Proteomes" id="UP001301769">
    <property type="component" value="Unassembled WGS sequence"/>
</dbReference>
<dbReference type="InterPro" id="IPR050529">
    <property type="entry name" value="CYP450_sterol_14alpha_dmase"/>
</dbReference>
<comment type="similarity">
    <text evidence="2">Belongs to the cytochrome P450 family.</text>
</comment>
<name>A0AAN6XYI4_9PEZI</name>
<organism evidence="10 11">
    <name type="scientific">Rhypophila decipiens</name>
    <dbReference type="NCBI Taxonomy" id="261697"/>
    <lineage>
        <taxon>Eukaryota</taxon>
        <taxon>Fungi</taxon>
        <taxon>Dikarya</taxon>
        <taxon>Ascomycota</taxon>
        <taxon>Pezizomycotina</taxon>
        <taxon>Sordariomycetes</taxon>
        <taxon>Sordariomycetidae</taxon>
        <taxon>Sordariales</taxon>
        <taxon>Naviculisporaceae</taxon>
        <taxon>Rhypophila</taxon>
    </lineage>
</organism>